<keyword evidence="2" id="KW-1015">Disulfide bond</keyword>
<evidence type="ECO:0000259" key="5">
    <source>
        <dbReference type="Pfam" id="PF13462"/>
    </source>
</evidence>
<evidence type="ECO:0000313" key="6">
    <source>
        <dbReference type="EMBL" id="RJY18154.1"/>
    </source>
</evidence>
<dbReference type="EMBL" id="QYYH01000030">
    <property type="protein sequence ID" value="RJY18154.1"/>
    <property type="molecule type" value="Genomic_DNA"/>
</dbReference>
<gene>
    <name evidence="6" type="ORF">D5R81_06495</name>
</gene>
<organism evidence="6 7">
    <name type="scientific">Parashewanella spongiae</name>
    <dbReference type="NCBI Taxonomy" id="342950"/>
    <lineage>
        <taxon>Bacteria</taxon>
        <taxon>Pseudomonadati</taxon>
        <taxon>Pseudomonadota</taxon>
        <taxon>Gammaproteobacteria</taxon>
        <taxon>Alteromonadales</taxon>
        <taxon>Shewanellaceae</taxon>
        <taxon>Parashewanella</taxon>
    </lineage>
</organism>
<dbReference type="PANTHER" id="PTHR35891:SF2">
    <property type="entry name" value="THIOL:DISULFIDE INTERCHANGE PROTEIN DSBA"/>
    <property type="match status" value="1"/>
</dbReference>
<accession>A0A3A6TV52</accession>
<feature type="chain" id="PRO_5017433220" description="Thiol:disulfide interchange protein" evidence="4">
    <location>
        <begin position="24"/>
        <end position="202"/>
    </location>
</feature>
<dbReference type="PIRSF" id="PIRSF001488">
    <property type="entry name" value="Tdi_protein"/>
    <property type="match status" value="1"/>
</dbReference>
<dbReference type="Pfam" id="PF13462">
    <property type="entry name" value="Thioredoxin_4"/>
    <property type="match status" value="1"/>
</dbReference>
<dbReference type="GO" id="GO:0042597">
    <property type="term" value="C:periplasmic space"/>
    <property type="evidence" value="ECO:0007669"/>
    <property type="project" value="UniProtKB-SubCell"/>
</dbReference>
<dbReference type="PANTHER" id="PTHR35891">
    <property type="entry name" value="THIOL:DISULFIDE INTERCHANGE PROTEIN DSBA"/>
    <property type="match status" value="1"/>
</dbReference>
<dbReference type="InterPro" id="IPR050824">
    <property type="entry name" value="Thiol_disulfide_DsbA"/>
</dbReference>
<dbReference type="Proteomes" id="UP000273022">
    <property type="component" value="Unassembled WGS sequence"/>
</dbReference>
<dbReference type="InterPro" id="IPR036249">
    <property type="entry name" value="Thioredoxin-like_sf"/>
</dbReference>
<dbReference type="Gene3D" id="3.40.30.10">
    <property type="entry name" value="Glutaredoxin"/>
    <property type="match status" value="1"/>
</dbReference>
<dbReference type="InterPro" id="IPR023205">
    <property type="entry name" value="DsbA/DsbL"/>
</dbReference>
<feature type="signal peptide" evidence="4">
    <location>
        <begin position="1"/>
        <end position="23"/>
    </location>
</feature>
<dbReference type="RefSeq" id="WP_121852846.1">
    <property type="nucleotide sequence ID" value="NZ_CP037952.1"/>
</dbReference>
<keyword evidence="7" id="KW-1185">Reference proteome</keyword>
<evidence type="ECO:0000256" key="3">
    <source>
        <dbReference type="PIRSR" id="PIRSR001488-1"/>
    </source>
</evidence>
<evidence type="ECO:0000256" key="2">
    <source>
        <dbReference type="PIRNR" id="PIRNR001488"/>
    </source>
</evidence>
<dbReference type="AlphaFoldDB" id="A0A3A6TV52"/>
<protein>
    <recommendedName>
        <fullName evidence="2">Thiol:disulfide interchange protein</fullName>
    </recommendedName>
</protein>
<evidence type="ECO:0000256" key="4">
    <source>
        <dbReference type="SAM" id="SignalP"/>
    </source>
</evidence>
<keyword evidence="1 4" id="KW-0732">Signal</keyword>
<reference evidence="6 7" key="1">
    <citation type="submission" date="2018-09" db="EMBL/GenBank/DDBJ databases">
        <title>Phylogeny of the Shewanellaceae, and recommendation for two new genera, Pseudoshewanella and Parashewanella.</title>
        <authorList>
            <person name="Wang G."/>
        </authorList>
    </citation>
    <scope>NUCLEOTIDE SEQUENCE [LARGE SCALE GENOMIC DNA]</scope>
    <source>
        <strain evidence="6 7">KCTC 22492</strain>
    </source>
</reference>
<proteinExistence type="inferred from homology"/>
<comment type="caution">
    <text evidence="6">The sequence shown here is derived from an EMBL/GenBank/DDBJ whole genome shotgun (WGS) entry which is preliminary data.</text>
</comment>
<dbReference type="InterPro" id="IPR012336">
    <property type="entry name" value="Thioredoxin-like_fold"/>
</dbReference>
<evidence type="ECO:0000256" key="1">
    <source>
        <dbReference type="ARBA" id="ARBA00022729"/>
    </source>
</evidence>
<keyword evidence="2" id="KW-0574">Periplasm</keyword>
<comment type="subcellular location">
    <subcellularLocation>
        <location evidence="2">Periplasm</location>
    </subcellularLocation>
</comment>
<sequence>MKRSLTAPLIIIILSLLPAMSHATEFKQGVHYQAIDNPSVTSTPTFTEYFSFFCAQCYRFSKTFAPVVRKKLPTNIKFRQVHVDGSQVTNELSKAYVLAERLHKDIEVETVLFDAIHQHKDRPKNIEDVLKLVTQSSLNDKSYAQVNSFTVNSAVAANRAEVKHFNITVIPTLIVNGKYQINYSSLKSEQQLIELVTYLVAK</sequence>
<name>A0A3A6TV52_9GAMM</name>
<comment type="similarity">
    <text evidence="2">Belongs to the thioredoxin family.</text>
</comment>
<feature type="disulfide bond" description="Redox-active" evidence="3">
    <location>
        <begin position="54"/>
        <end position="57"/>
    </location>
</feature>
<feature type="domain" description="Thioredoxin-like fold" evidence="5">
    <location>
        <begin position="44"/>
        <end position="193"/>
    </location>
</feature>
<dbReference type="SUPFAM" id="SSF52833">
    <property type="entry name" value="Thioredoxin-like"/>
    <property type="match status" value="1"/>
</dbReference>
<dbReference type="CDD" id="cd03019">
    <property type="entry name" value="DsbA_DsbA"/>
    <property type="match status" value="1"/>
</dbReference>
<evidence type="ECO:0000313" key="7">
    <source>
        <dbReference type="Proteomes" id="UP000273022"/>
    </source>
</evidence>
<dbReference type="OrthoDB" id="9784896at2"/>